<reference evidence="12" key="2">
    <citation type="journal article" date="2000" name="Genome Res.">
        <title>Normalization and subtraction of cap-trapper-selected cDNAs to prepare full-length cDNA libraries for rapid discovery of new genes.</title>
        <authorList>
            <person name="Carninci P."/>
            <person name="Shibata Y."/>
            <person name="Hayatsu N."/>
            <person name="Sugahara Y."/>
            <person name="Shibata K."/>
            <person name="Itoh M."/>
            <person name="Konno H."/>
            <person name="Okazaki Y."/>
            <person name="Muramatsu M."/>
            <person name="Hayashizaki Y."/>
        </authorList>
    </citation>
    <scope>NUCLEOTIDE SEQUENCE</scope>
    <source>
        <strain evidence="12">C57BL/6J</strain>
        <tissue evidence="12">Corpora quadrigemina</tissue>
    </source>
</reference>
<feature type="region of interest" description="Disordered" evidence="10">
    <location>
        <begin position="1"/>
        <end position="79"/>
    </location>
</feature>
<dbReference type="GO" id="GO:0016491">
    <property type="term" value="F:oxidoreductase activity"/>
    <property type="evidence" value="ECO:0007669"/>
    <property type="project" value="UniProtKB-KW"/>
</dbReference>
<dbReference type="PANTHER" id="PTHR43150:SF3">
    <property type="entry name" value="VOLTAGE-GATED POTASSIUM CHANNEL SUBUNIT BETA-3"/>
    <property type="match status" value="1"/>
</dbReference>
<dbReference type="Gene3D" id="3.20.20.100">
    <property type="entry name" value="NADP-dependent oxidoreductase domain"/>
    <property type="match status" value="1"/>
</dbReference>
<dbReference type="EMBL" id="AK046194">
    <property type="protein sequence ID" value="BAC32630.1"/>
    <property type="molecule type" value="mRNA"/>
</dbReference>
<comment type="similarity">
    <text evidence="2">Belongs to the shaker potassium channel beta subunit family.</text>
</comment>
<dbReference type="AGR" id="MGI:1336208"/>
<dbReference type="InterPro" id="IPR005399">
    <property type="entry name" value="K_chnl_volt-dep_bsu_KCNAB-rel"/>
</dbReference>
<evidence type="ECO:0000256" key="7">
    <source>
        <dbReference type="ARBA" id="ARBA00022958"/>
    </source>
</evidence>
<keyword evidence="7" id="KW-0630">Potassium</keyword>
<evidence type="ECO:0000256" key="5">
    <source>
        <dbReference type="ARBA" id="ARBA00022538"/>
    </source>
</evidence>
<dbReference type="GO" id="GO:0016020">
    <property type="term" value="C:membrane"/>
    <property type="evidence" value="ECO:0007669"/>
    <property type="project" value="InterPro"/>
</dbReference>
<dbReference type="PRINTS" id="PR01580">
    <property type="entry name" value="KCNAB3CHANEL"/>
</dbReference>
<reference evidence="12" key="4">
    <citation type="journal article" date="2001" name="Nature">
        <title>Functional annotation of a full-length mouse cDNA collection.</title>
        <authorList>
            <consortium name="The RIKEN Genome Exploration Research Group Phase II Team and the FANTOM Consortium"/>
        </authorList>
    </citation>
    <scope>NUCLEOTIDE SEQUENCE</scope>
    <source>
        <strain evidence="12">C57BL/6J</strain>
        <tissue evidence="12">Corpora quadrigemina</tissue>
    </source>
</reference>
<evidence type="ECO:0000313" key="13">
    <source>
        <dbReference type="MGI" id="MGI:1336208"/>
    </source>
</evidence>
<evidence type="ECO:0000259" key="11">
    <source>
        <dbReference type="Pfam" id="PF00248"/>
    </source>
</evidence>
<reference evidence="12" key="6">
    <citation type="journal article" date="2002" name="Nature">
        <title>Analysis of the mouse transcriptome based on functional annotation of 60,770 full-length cDNAs.</title>
        <authorList>
            <consortium name="The FANTOM Consortium and the RIKEN Genome Exploration Research Group Phase I and II Team"/>
        </authorList>
    </citation>
    <scope>NUCLEOTIDE SEQUENCE</scope>
    <source>
        <strain evidence="12">C57BL/6J</strain>
        <tissue evidence="12">Corpora quadrigemina</tissue>
    </source>
</reference>
<evidence type="ECO:0000256" key="4">
    <source>
        <dbReference type="ARBA" id="ARBA00022490"/>
    </source>
</evidence>
<protein>
    <recommendedName>
        <fullName evidence="11">NADP-dependent oxidoreductase domain-containing protein</fullName>
    </recommendedName>
</protein>
<evidence type="ECO:0000256" key="10">
    <source>
        <dbReference type="SAM" id="MobiDB-lite"/>
    </source>
</evidence>
<keyword evidence="5" id="KW-0633">Potassium transport</keyword>
<dbReference type="InterPro" id="IPR005983">
    <property type="entry name" value="K_chnl_volt-dep_bsu_KCNAB"/>
</dbReference>
<evidence type="ECO:0000256" key="9">
    <source>
        <dbReference type="ARBA" id="ARBA00023065"/>
    </source>
</evidence>
<reference evidence="12" key="3">
    <citation type="journal article" date="2000" name="Genome Res.">
        <title>RIKEN integrated sequence analysis (RISA) system--384-format sequencing pipeline with 384 multicapillary sequencer.</title>
        <authorList>
            <person name="Shibata K."/>
            <person name="Itoh M."/>
            <person name="Aizawa K."/>
            <person name="Nagaoka S."/>
            <person name="Sasaki N."/>
            <person name="Carninci P."/>
            <person name="Konno H."/>
            <person name="Akiyama J."/>
            <person name="Nishi K."/>
            <person name="Kitsunai T."/>
            <person name="Tashiro H."/>
            <person name="Itoh M."/>
            <person name="Sumi N."/>
            <person name="Ishii Y."/>
            <person name="Nakamura S."/>
            <person name="Hazama M."/>
            <person name="Nishine T."/>
            <person name="Harada A."/>
            <person name="Yamamoto R."/>
            <person name="Matsumoto H."/>
            <person name="Sakaguchi S."/>
            <person name="Ikegami T."/>
            <person name="Kashiwagi K."/>
            <person name="Fujiwake S."/>
            <person name="Inoue K."/>
            <person name="Togawa Y."/>
            <person name="Izawa M."/>
            <person name="Ohara E."/>
            <person name="Watahiki M."/>
            <person name="Yoneda Y."/>
            <person name="Ishikawa T."/>
            <person name="Ozawa K."/>
            <person name="Tanaka T."/>
            <person name="Matsuura S."/>
            <person name="Kawai J."/>
            <person name="Okazaki Y."/>
            <person name="Muramatsu M."/>
            <person name="Inoue Y."/>
            <person name="Kira A."/>
            <person name="Hayashizaki Y."/>
        </authorList>
    </citation>
    <scope>NUCLEOTIDE SEQUENCE</scope>
    <source>
        <strain evidence="12">C57BL/6J</strain>
        <tissue evidence="12">Corpora quadrigemina</tissue>
    </source>
</reference>
<evidence type="ECO:0000256" key="6">
    <source>
        <dbReference type="ARBA" id="ARBA00022857"/>
    </source>
</evidence>
<keyword evidence="3" id="KW-0813">Transport</keyword>
<reference evidence="12" key="1">
    <citation type="journal article" date="1999" name="Methods Enzymol.">
        <title>High-efficiency full-length cDNA cloning.</title>
        <authorList>
            <person name="Carninci P."/>
            <person name="Hayashizaki Y."/>
        </authorList>
    </citation>
    <scope>NUCLEOTIDE SEQUENCE</scope>
    <source>
        <strain evidence="12">C57BL/6J</strain>
        <tissue evidence="12">Corpora quadrigemina</tissue>
    </source>
</reference>
<dbReference type="GO" id="GO:0005737">
    <property type="term" value="C:cytoplasm"/>
    <property type="evidence" value="ECO:0007669"/>
    <property type="project" value="UniProtKB-SubCell"/>
</dbReference>
<evidence type="ECO:0000313" key="12">
    <source>
        <dbReference type="EMBL" id="BAC32630.1"/>
    </source>
</evidence>
<keyword evidence="9" id="KW-0406">Ion transport</keyword>
<organism evidence="12">
    <name type="scientific">Mus musculus</name>
    <name type="common">Mouse</name>
    <dbReference type="NCBI Taxonomy" id="10090"/>
    <lineage>
        <taxon>Eukaryota</taxon>
        <taxon>Metazoa</taxon>
        <taxon>Chordata</taxon>
        <taxon>Craniata</taxon>
        <taxon>Vertebrata</taxon>
        <taxon>Euteleostomi</taxon>
        <taxon>Mammalia</taxon>
        <taxon>Eutheria</taxon>
        <taxon>Euarchontoglires</taxon>
        <taxon>Glires</taxon>
        <taxon>Rodentia</taxon>
        <taxon>Myomorpha</taxon>
        <taxon>Muroidea</taxon>
        <taxon>Muridae</taxon>
        <taxon>Murinae</taxon>
        <taxon>Mus</taxon>
        <taxon>Mus</taxon>
    </lineage>
</organism>
<evidence type="ECO:0000256" key="1">
    <source>
        <dbReference type="ARBA" id="ARBA00004496"/>
    </source>
</evidence>
<reference evidence="12" key="8">
    <citation type="journal article" date="2005" name="Science">
        <title>Antisense Transcription in the Mammalian Transcriptome.</title>
        <authorList>
            <consortium name="RIKEN Genome Exploration Research Group and Genome Science Group (Genome Network Project Core Group) and the FANTOM Consortium"/>
        </authorList>
    </citation>
    <scope>NUCLEOTIDE SEQUENCE</scope>
    <source>
        <strain evidence="12">C57BL/6J</strain>
        <tissue evidence="12">Corpora quadrigemina</tissue>
    </source>
</reference>
<feature type="domain" description="NADP-dependent oxidoreductase" evidence="11">
    <location>
        <begin position="93"/>
        <end position="395"/>
    </location>
</feature>
<dbReference type="GO" id="GO:0005249">
    <property type="term" value="F:voltage-gated potassium channel activity"/>
    <property type="evidence" value="ECO:0007669"/>
    <property type="project" value="InterPro"/>
</dbReference>
<accession>Q8BQX9</accession>
<feature type="compositionally biased region" description="Gly residues" evidence="10">
    <location>
        <begin position="28"/>
        <end position="49"/>
    </location>
</feature>
<evidence type="ECO:0000256" key="8">
    <source>
        <dbReference type="ARBA" id="ARBA00023002"/>
    </source>
</evidence>
<evidence type="ECO:0000256" key="3">
    <source>
        <dbReference type="ARBA" id="ARBA00022448"/>
    </source>
</evidence>
<dbReference type="FunFam" id="3.20.20.100:FF:000001">
    <property type="entry name" value="voltage-gated potassium channel subunit beta-2 isoform X2"/>
    <property type="match status" value="1"/>
</dbReference>
<feature type="compositionally biased region" description="Polar residues" evidence="10">
    <location>
        <begin position="1"/>
        <end position="14"/>
    </location>
</feature>
<dbReference type="CDD" id="cd19160">
    <property type="entry name" value="AKR_KCAB3B_AKR6A9-like"/>
    <property type="match status" value="1"/>
</dbReference>
<keyword evidence="8" id="KW-0560">Oxidoreductase</keyword>
<dbReference type="InterPro" id="IPR023210">
    <property type="entry name" value="NADP_OxRdtase_dom"/>
</dbReference>
<name>Q8BQX9_MOUSE</name>
<dbReference type="InterPro" id="IPR005402">
    <property type="entry name" value="K_chnl_volt-dep_bsu_KCNAB3"/>
</dbReference>
<keyword evidence="6" id="KW-0521">NADP</keyword>
<dbReference type="AlphaFoldDB" id="Q8BQX9"/>
<reference evidence="12" key="7">
    <citation type="journal article" date="2005" name="Science">
        <title>The Transcriptional Landscape of the Mammalian Genome.</title>
        <authorList>
            <consortium name="The FANTOM Consortium"/>
            <consortium name="Riken Genome Exploration Research Group and Genome Science Group (Genome Network Project Core Group)"/>
        </authorList>
    </citation>
    <scope>NUCLEOTIDE SEQUENCE</scope>
    <source>
        <strain evidence="12">C57BL/6J</strain>
        <tissue evidence="12">Corpora quadrigemina</tissue>
    </source>
</reference>
<keyword evidence="4" id="KW-0963">Cytoplasm</keyword>
<dbReference type="SUPFAM" id="SSF51430">
    <property type="entry name" value="NAD(P)-linked oxidoreductase"/>
    <property type="match status" value="1"/>
</dbReference>
<sequence length="404" mass="43877">MQVSIACTEQNLRSRSSEDRLCGPRPGPGGGNGGPVGGGHGNPPGGGGPSSKSRAAVVPRPPAPAGALRESTGRGTGMKYRNLGKSGLRVSCLGLGTWVTFGSQISDETAEDLLTVAYEHGVNLFDTAEVYAAGKAERTLGNILKSKGWRRSSYVITTKIFWGGQAETERGLSRKHIIEGLQGSLDRLQLEYVDIVFANRSDPNSPMEEIVRAMTYVINQGLALYWGTSRWSAAEIMEAYSMARQFNLIPPVCEQAENHFFQREKVEMQLPELYHKIGVGSVTWSPLACGLITSKYDRRVPDTCKATVKGYQWLKEKVQSEEGKKQQARVMDLLPTARQLGCTVAQLAIAWCLRSEGVSSVLLGVSSAEQLMEHLGSLQVLSQLTPQTVVEIDALLGNKSHSKK</sequence>
<dbReference type="NCBIfam" id="TIGR01293">
    <property type="entry name" value="Kv_beta"/>
    <property type="match status" value="1"/>
</dbReference>
<comment type="subcellular location">
    <subcellularLocation>
        <location evidence="1">Cytoplasm</location>
    </subcellularLocation>
</comment>
<dbReference type="MGI" id="MGI:1336208">
    <property type="gene designation" value="Kcnab3"/>
</dbReference>
<dbReference type="InterPro" id="IPR036812">
    <property type="entry name" value="NAD(P)_OxRdtase_dom_sf"/>
</dbReference>
<dbReference type="Pfam" id="PF00248">
    <property type="entry name" value="Aldo_ket_red"/>
    <property type="match status" value="1"/>
</dbReference>
<dbReference type="PANTHER" id="PTHR43150">
    <property type="entry name" value="HYPERKINETIC, ISOFORM M"/>
    <property type="match status" value="1"/>
</dbReference>
<dbReference type="PRINTS" id="PR01577">
    <property type="entry name" value="KCNABCHANNEL"/>
</dbReference>
<proteinExistence type="evidence at transcript level"/>
<gene>
    <name evidence="13" type="primary">Kcnab3</name>
</gene>
<reference evidence="12" key="5">
    <citation type="submission" date="2001-07" db="EMBL/GenBank/DDBJ databases">
        <authorList>
            <person name="Adachi J."/>
            <person name="Aizawa K."/>
            <person name="Akimura T."/>
            <person name="Arakawa T."/>
            <person name="Bono H."/>
            <person name="Carninci P."/>
            <person name="Fukuda S."/>
            <person name="Furuno M."/>
            <person name="Hanagaki T."/>
            <person name="Hara A."/>
            <person name="Hashizume W."/>
            <person name="Hayashida K."/>
            <person name="Hayatsu N."/>
            <person name="Hiramoto K."/>
            <person name="Hiraoka T."/>
            <person name="Hirozane T."/>
            <person name="Hori F."/>
            <person name="Imotani K."/>
            <person name="Ishii Y."/>
            <person name="Itoh M."/>
            <person name="Kagawa I."/>
            <person name="Kasukawa T."/>
            <person name="Katoh H."/>
            <person name="Kawai J."/>
            <person name="Kojima Y."/>
            <person name="Kondo S."/>
            <person name="Konno H."/>
            <person name="Kouda M."/>
            <person name="Koya S."/>
            <person name="Kurihara C."/>
            <person name="Matsuyama T."/>
            <person name="Miyazaki A."/>
            <person name="Murata M."/>
            <person name="Nakamura M."/>
            <person name="Nishi K."/>
            <person name="Nomura K."/>
            <person name="Numazaki R."/>
            <person name="Ohno M."/>
            <person name="Ohsato N."/>
            <person name="Okazaki Y."/>
            <person name="Saito R."/>
            <person name="Saitoh H."/>
            <person name="Sakai C."/>
            <person name="Sakai K."/>
            <person name="Sakazume N."/>
            <person name="Sano H."/>
            <person name="Sasaki D."/>
            <person name="Shibata K."/>
            <person name="Shinagawa A."/>
            <person name="Shiraki T."/>
            <person name="Sogabe Y."/>
            <person name="Tagami M."/>
            <person name="Tagawa A."/>
            <person name="Takahashi F."/>
            <person name="Takaku-Akahira S."/>
            <person name="Takeda Y."/>
            <person name="Tanaka T."/>
            <person name="Tomaru A."/>
            <person name="Toya T."/>
            <person name="Yasunishi A."/>
            <person name="Muramatsu M."/>
            <person name="Hayashizaki Y."/>
        </authorList>
    </citation>
    <scope>NUCLEOTIDE SEQUENCE</scope>
    <source>
        <strain evidence="12">C57BL/6J</strain>
        <tissue evidence="12">Corpora quadrigemina</tissue>
    </source>
</reference>
<evidence type="ECO:0000256" key="2">
    <source>
        <dbReference type="ARBA" id="ARBA00006515"/>
    </source>
</evidence>